<keyword evidence="7" id="KW-0653">Protein transport</keyword>
<dbReference type="PROSITE" id="PS51318">
    <property type="entry name" value="TAT"/>
    <property type="match status" value="1"/>
</dbReference>
<dbReference type="Pfam" id="PF03550">
    <property type="entry name" value="LolB"/>
    <property type="match status" value="1"/>
</dbReference>
<evidence type="ECO:0000256" key="12">
    <source>
        <dbReference type="ARBA" id="ARBA00023288"/>
    </source>
</evidence>
<dbReference type="InterPro" id="IPR004565">
    <property type="entry name" value="OM_lipoprot_LolB"/>
</dbReference>
<name>A0A937D2Y6_9BURK</name>
<protein>
    <recommendedName>
        <fullName evidence="4">Outer-membrane lipoprotein LolB</fullName>
    </recommendedName>
</protein>
<keyword evidence="6 13" id="KW-0732">Signal</keyword>
<evidence type="ECO:0000256" key="3">
    <source>
        <dbReference type="ARBA" id="ARBA00011245"/>
    </source>
</evidence>
<keyword evidence="9" id="KW-0564">Palmitate</keyword>
<dbReference type="GO" id="GO:0009279">
    <property type="term" value="C:cell outer membrane"/>
    <property type="evidence" value="ECO:0007669"/>
    <property type="project" value="UniProtKB-SubCell"/>
</dbReference>
<dbReference type="SUPFAM" id="SSF89392">
    <property type="entry name" value="Prokaryotic lipoproteins and lipoprotein localization factors"/>
    <property type="match status" value="1"/>
</dbReference>
<dbReference type="PROSITE" id="PS51257">
    <property type="entry name" value="PROKAR_LIPOPROTEIN"/>
    <property type="match status" value="1"/>
</dbReference>
<accession>A0A937D2Y6</accession>
<dbReference type="GO" id="GO:0015031">
    <property type="term" value="P:protein transport"/>
    <property type="evidence" value="ECO:0007669"/>
    <property type="project" value="UniProtKB-KW"/>
</dbReference>
<dbReference type="InterPro" id="IPR006311">
    <property type="entry name" value="TAT_signal"/>
</dbReference>
<evidence type="ECO:0000256" key="8">
    <source>
        <dbReference type="ARBA" id="ARBA00023136"/>
    </source>
</evidence>
<evidence type="ECO:0000313" key="15">
    <source>
        <dbReference type="Proteomes" id="UP000613011"/>
    </source>
</evidence>
<evidence type="ECO:0000256" key="4">
    <source>
        <dbReference type="ARBA" id="ARBA00016202"/>
    </source>
</evidence>
<dbReference type="EMBL" id="JAEQNA010000007">
    <property type="protein sequence ID" value="MBL0422104.1"/>
    <property type="molecule type" value="Genomic_DNA"/>
</dbReference>
<keyword evidence="5" id="KW-0813">Transport</keyword>
<dbReference type="Proteomes" id="UP000613011">
    <property type="component" value="Unassembled WGS sequence"/>
</dbReference>
<feature type="chain" id="PRO_5036884149" description="Outer-membrane lipoprotein LolB" evidence="13">
    <location>
        <begin position="22"/>
        <end position="162"/>
    </location>
</feature>
<comment type="caution">
    <text evidence="14">The sequence shown here is derived from an EMBL/GenBank/DDBJ whole genome shotgun (WGS) entry which is preliminary data.</text>
</comment>
<keyword evidence="12 14" id="KW-0449">Lipoprotein</keyword>
<feature type="signal peptide" evidence="13">
    <location>
        <begin position="1"/>
        <end position="21"/>
    </location>
</feature>
<keyword evidence="8" id="KW-0472">Membrane</keyword>
<evidence type="ECO:0000256" key="7">
    <source>
        <dbReference type="ARBA" id="ARBA00022927"/>
    </source>
</evidence>
<evidence type="ECO:0000256" key="1">
    <source>
        <dbReference type="ARBA" id="ARBA00004459"/>
    </source>
</evidence>
<gene>
    <name evidence="14" type="ORF">JI739_17275</name>
</gene>
<evidence type="ECO:0000256" key="6">
    <source>
        <dbReference type="ARBA" id="ARBA00022729"/>
    </source>
</evidence>
<dbReference type="InterPro" id="IPR029046">
    <property type="entry name" value="LolA/LolB/LppX"/>
</dbReference>
<dbReference type="Gene3D" id="2.50.20.10">
    <property type="entry name" value="Lipoprotein localisation LolA/LolB/LppX"/>
    <property type="match status" value="1"/>
</dbReference>
<sequence>MTRGRRQALLLLVAAALAGCASPPRRPAKPDQGYWSGRLGLQVHDDPPQSISAAFELRGSPEQGELSLFTPLGGTAAILSWAAGTALLREQGKEPRRFPSIDALIAEVLGAPVPLAALFDWLAGRATMVPGWTADLSRQGRLHARRTEPLPAADLRIVLETP</sequence>
<organism evidence="14 15">
    <name type="scientific">Ramlibacter aurantiacus</name>
    <dbReference type="NCBI Taxonomy" id="2801330"/>
    <lineage>
        <taxon>Bacteria</taxon>
        <taxon>Pseudomonadati</taxon>
        <taxon>Pseudomonadota</taxon>
        <taxon>Betaproteobacteria</taxon>
        <taxon>Burkholderiales</taxon>
        <taxon>Comamonadaceae</taxon>
        <taxon>Ramlibacter</taxon>
    </lineage>
</organism>
<evidence type="ECO:0000256" key="13">
    <source>
        <dbReference type="SAM" id="SignalP"/>
    </source>
</evidence>
<reference evidence="14" key="1">
    <citation type="submission" date="2021-01" db="EMBL/GenBank/DDBJ databases">
        <title>Ramlibacter sp. strain AW1 16S ribosomal RNA gene Genome sequencing and assembly.</title>
        <authorList>
            <person name="Kang M."/>
        </authorList>
    </citation>
    <scope>NUCLEOTIDE SEQUENCE</scope>
    <source>
        <strain evidence="14">AW1</strain>
    </source>
</reference>
<keyword evidence="11" id="KW-0998">Cell outer membrane</keyword>
<comment type="subcellular location">
    <subcellularLocation>
        <location evidence="1">Cell outer membrane</location>
        <topology evidence="1">Lipid-anchor</topology>
    </subcellularLocation>
</comment>
<keyword evidence="10" id="KW-0143">Chaperone</keyword>
<evidence type="ECO:0000256" key="9">
    <source>
        <dbReference type="ARBA" id="ARBA00023139"/>
    </source>
</evidence>
<comment type="subunit">
    <text evidence="3">Monomer.</text>
</comment>
<dbReference type="AlphaFoldDB" id="A0A937D2Y6"/>
<keyword evidence="15" id="KW-1185">Reference proteome</keyword>
<evidence type="ECO:0000256" key="2">
    <source>
        <dbReference type="ARBA" id="ARBA00009696"/>
    </source>
</evidence>
<proteinExistence type="inferred from homology"/>
<evidence type="ECO:0000256" key="11">
    <source>
        <dbReference type="ARBA" id="ARBA00023237"/>
    </source>
</evidence>
<evidence type="ECO:0000313" key="14">
    <source>
        <dbReference type="EMBL" id="MBL0422104.1"/>
    </source>
</evidence>
<evidence type="ECO:0000256" key="5">
    <source>
        <dbReference type="ARBA" id="ARBA00022448"/>
    </source>
</evidence>
<evidence type="ECO:0000256" key="10">
    <source>
        <dbReference type="ARBA" id="ARBA00023186"/>
    </source>
</evidence>
<comment type="similarity">
    <text evidence="2">Belongs to the LolB family.</text>
</comment>